<dbReference type="Proteomes" id="UP000630135">
    <property type="component" value="Unassembled WGS sequence"/>
</dbReference>
<accession>A0AAV4K407</accession>
<evidence type="ECO:0000313" key="4">
    <source>
        <dbReference type="Proteomes" id="UP000652720"/>
    </source>
</evidence>
<gene>
    <name evidence="2" type="ORF">GCM10008021_03310</name>
    <name evidence="1" type="ORF">GCM10010914_06640</name>
</gene>
<dbReference type="RefSeq" id="WP_017869219.1">
    <property type="nucleotide sequence ID" value="NZ_BMLZ01000003.1"/>
</dbReference>
<reference evidence="2" key="1">
    <citation type="journal article" date="2014" name="Int. J. Syst. Evol. Microbiol.">
        <title>Complete genome of a new Firmicutes species belonging to the dominant human colonic microbiota ('Ruminococcus bicirculans') reveals two chromosomes and a selective capacity to utilize plant glucans.</title>
        <authorList>
            <consortium name="NISC Comparative Sequencing Program"/>
            <person name="Wegmann U."/>
            <person name="Louis P."/>
            <person name="Goesmann A."/>
            <person name="Henrissat B."/>
            <person name="Duncan S.H."/>
            <person name="Flint H.J."/>
        </authorList>
    </citation>
    <scope>NUCLEOTIDE SEQUENCE</scope>
    <source>
        <strain evidence="2">CGMCC 1.8884</strain>
    </source>
</reference>
<keyword evidence="3" id="KW-1185">Reference proteome</keyword>
<evidence type="ECO:0008006" key="5">
    <source>
        <dbReference type="Google" id="ProtNLM"/>
    </source>
</evidence>
<reference evidence="1" key="4">
    <citation type="submission" date="2023-08" db="EMBL/GenBank/DDBJ databases">
        <authorList>
            <person name="Sun Q."/>
            <person name="Zhou Y."/>
        </authorList>
    </citation>
    <scope>NUCLEOTIDE SEQUENCE</scope>
    <source>
        <strain evidence="2">CGMCC 1.8884</strain>
        <strain evidence="1">CGMCC 1.8885</strain>
    </source>
</reference>
<comment type="caution">
    <text evidence="1">The sequence shown here is derived from an EMBL/GenBank/DDBJ whole genome shotgun (WGS) entry which is preliminary data.</text>
</comment>
<evidence type="ECO:0000313" key="1">
    <source>
        <dbReference type="EMBL" id="GGI75092.1"/>
    </source>
</evidence>
<protein>
    <recommendedName>
        <fullName evidence="5">DUF222 domain-containing protein</fullName>
    </recommendedName>
</protein>
<sequence length="254" mass="28121">MTAQHVLQLLAPEEKARLTELEEQVMVGASAAVLAGRALTEIRDSRLYRESHDSFQTYAEQRFGMSRQRAYQLIDYAATAGEFEQRGLQLPPERITRALGGVVPDDYALVLDVTRGVTGKDRPSSADVQATAEVVRDLVAGAHIEHPDTQQPVPLSQIPPERRVEAVSKAVQRGAADRRTYQGTDDVKPLDWLSGFQQMGLSGSVHFDAAGYWVELTDSDTGEMRQGPKGKTFWDAIRAARVAWEGEVRTDDQE</sequence>
<reference evidence="3" key="3">
    <citation type="journal article" date="2019" name="Int. J. Syst. Evol. Microbiol.">
        <title>The Global Catalogue of Microorganisms (GCM) 10K type strain sequencing project: providing services to taxonomists for standard genome sequencing and annotation.</title>
        <authorList>
            <consortium name="The Broad Institute Genomics Platform"/>
            <consortium name="The Broad Institute Genome Sequencing Center for Infectious Disease"/>
            <person name="Wu L."/>
            <person name="Ma J."/>
        </authorList>
    </citation>
    <scope>NUCLEOTIDE SEQUENCE [LARGE SCALE GENOMIC DNA]</scope>
    <source>
        <strain evidence="3">CGMCC 1.8884</strain>
    </source>
</reference>
<organism evidence="1 4">
    <name type="scientific">Deinococcus wulumuqiensis</name>
    <dbReference type="NCBI Taxonomy" id="980427"/>
    <lineage>
        <taxon>Bacteria</taxon>
        <taxon>Thermotogati</taxon>
        <taxon>Deinococcota</taxon>
        <taxon>Deinococci</taxon>
        <taxon>Deinococcales</taxon>
        <taxon>Deinococcaceae</taxon>
        <taxon>Deinococcus</taxon>
    </lineage>
</organism>
<proteinExistence type="predicted"/>
<evidence type="ECO:0000313" key="3">
    <source>
        <dbReference type="Proteomes" id="UP000630135"/>
    </source>
</evidence>
<name>A0AAV4K407_9DEIO</name>
<dbReference type="EMBL" id="BMLZ01000003">
    <property type="protein sequence ID" value="GGP28680.1"/>
    <property type="molecule type" value="Genomic_DNA"/>
</dbReference>
<reference evidence="1" key="2">
    <citation type="journal article" date="2014" name="Int. J. Syst. Evol. Microbiol.">
        <title>Complete genome sequence of Corynebacterium casei LMG S-19264T (=DSM 44701T), isolated from a smear-ripened cheese.</title>
        <authorList>
            <consortium name="US DOE Joint Genome Institute (JGI-PGF)"/>
            <person name="Walter F."/>
            <person name="Albersmeier A."/>
            <person name="Kalinowski J."/>
            <person name="Ruckert C."/>
        </authorList>
    </citation>
    <scope>NUCLEOTIDE SEQUENCE</scope>
    <source>
        <strain evidence="1">CGMCC 1.8885</strain>
    </source>
</reference>
<dbReference type="EMBL" id="BMMA01000004">
    <property type="protein sequence ID" value="GGI75092.1"/>
    <property type="molecule type" value="Genomic_DNA"/>
</dbReference>
<dbReference type="Proteomes" id="UP000652720">
    <property type="component" value="Unassembled WGS sequence"/>
</dbReference>
<dbReference type="GeneID" id="59164595"/>
<dbReference type="AlphaFoldDB" id="A0AAV4K407"/>
<evidence type="ECO:0000313" key="2">
    <source>
        <dbReference type="EMBL" id="GGP28680.1"/>
    </source>
</evidence>